<name>A0ACB7SY59_HYAAI</name>
<accession>A0ACB7SY59</accession>
<protein>
    <submittedName>
        <fullName evidence="1">Uncharacterized protein</fullName>
    </submittedName>
</protein>
<comment type="caution">
    <text evidence="1">The sequence shown here is derived from an EMBL/GenBank/DDBJ whole genome shotgun (WGS) entry which is preliminary data.</text>
</comment>
<organism evidence="1 2">
    <name type="scientific">Hyalomma asiaticum</name>
    <name type="common">Tick</name>
    <dbReference type="NCBI Taxonomy" id="266040"/>
    <lineage>
        <taxon>Eukaryota</taxon>
        <taxon>Metazoa</taxon>
        <taxon>Ecdysozoa</taxon>
        <taxon>Arthropoda</taxon>
        <taxon>Chelicerata</taxon>
        <taxon>Arachnida</taxon>
        <taxon>Acari</taxon>
        <taxon>Parasitiformes</taxon>
        <taxon>Ixodida</taxon>
        <taxon>Ixodoidea</taxon>
        <taxon>Ixodidae</taxon>
        <taxon>Hyalomminae</taxon>
        <taxon>Hyalomma</taxon>
    </lineage>
</organism>
<evidence type="ECO:0000313" key="1">
    <source>
        <dbReference type="EMBL" id="KAH6939653.1"/>
    </source>
</evidence>
<gene>
    <name evidence="1" type="ORF">HPB50_020286</name>
</gene>
<reference evidence="1" key="1">
    <citation type="submission" date="2020-05" db="EMBL/GenBank/DDBJ databases">
        <title>Large-scale comparative analyses of tick genomes elucidate their genetic diversity and vector capacities.</title>
        <authorList>
            <person name="Jia N."/>
            <person name="Wang J."/>
            <person name="Shi W."/>
            <person name="Du L."/>
            <person name="Sun Y."/>
            <person name="Zhan W."/>
            <person name="Jiang J."/>
            <person name="Wang Q."/>
            <person name="Zhang B."/>
            <person name="Ji P."/>
            <person name="Sakyi L.B."/>
            <person name="Cui X."/>
            <person name="Yuan T."/>
            <person name="Jiang B."/>
            <person name="Yang W."/>
            <person name="Lam T.T.-Y."/>
            <person name="Chang Q."/>
            <person name="Ding S."/>
            <person name="Wang X."/>
            <person name="Zhu J."/>
            <person name="Ruan X."/>
            <person name="Zhao L."/>
            <person name="Wei J."/>
            <person name="Que T."/>
            <person name="Du C."/>
            <person name="Cheng J."/>
            <person name="Dai P."/>
            <person name="Han X."/>
            <person name="Huang E."/>
            <person name="Gao Y."/>
            <person name="Liu J."/>
            <person name="Shao H."/>
            <person name="Ye R."/>
            <person name="Li L."/>
            <person name="Wei W."/>
            <person name="Wang X."/>
            <person name="Wang C."/>
            <person name="Yang T."/>
            <person name="Huo Q."/>
            <person name="Li W."/>
            <person name="Guo W."/>
            <person name="Chen H."/>
            <person name="Zhou L."/>
            <person name="Ni X."/>
            <person name="Tian J."/>
            <person name="Zhou Y."/>
            <person name="Sheng Y."/>
            <person name="Liu T."/>
            <person name="Pan Y."/>
            <person name="Xia L."/>
            <person name="Li J."/>
            <person name="Zhao F."/>
            <person name="Cao W."/>
        </authorList>
    </citation>
    <scope>NUCLEOTIDE SEQUENCE</scope>
    <source>
        <tissue evidence="1">Larvae</tissue>
    </source>
</reference>
<keyword evidence="2" id="KW-1185">Reference proteome</keyword>
<evidence type="ECO:0000313" key="2">
    <source>
        <dbReference type="Proteomes" id="UP000821845"/>
    </source>
</evidence>
<sequence length="227" mass="25660">MRHNRRVYPDPPHPMTRREAALQWLAYLVLDGLLKLKPHSRFDTFLLADGVPDTEVKRTFPLGRRLRKVPSSSTCSHENGSGTDRCLCSVTQRAAYNARAREHRDAPDNGPPAERCELRMRELIRDGGALQTGLALRDSTTCLPRGVAVWLAVLLEGTAVCAMVMPGLCPTLKEKDEFDLHRFMGTWYEVLRTPFIIEYMVKCVRFHCLDKGEENSVGLKVIGERSP</sequence>
<proteinExistence type="predicted"/>
<dbReference type="Proteomes" id="UP000821845">
    <property type="component" value="Chromosome 2"/>
</dbReference>
<dbReference type="EMBL" id="CM023482">
    <property type="protein sequence ID" value="KAH6939653.1"/>
    <property type="molecule type" value="Genomic_DNA"/>
</dbReference>